<evidence type="ECO:0000313" key="1">
    <source>
        <dbReference type="EMBL" id="KAJ7024849.1"/>
    </source>
</evidence>
<evidence type="ECO:0000313" key="2">
    <source>
        <dbReference type="Proteomes" id="UP001218188"/>
    </source>
</evidence>
<feature type="non-terminal residue" evidence="1">
    <location>
        <position position="1"/>
    </location>
</feature>
<reference evidence="1" key="1">
    <citation type="submission" date="2023-03" db="EMBL/GenBank/DDBJ databases">
        <title>Massive genome expansion in bonnet fungi (Mycena s.s.) driven by repeated elements and novel gene families across ecological guilds.</title>
        <authorList>
            <consortium name="Lawrence Berkeley National Laboratory"/>
            <person name="Harder C.B."/>
            <person name="Miyauchi S."/>
            <person name="Viragh M."/>
            <person name="Kuo A."/>
            <person name="Thoen E."/>
            <person name="Andreopoulos B."/>
            <person name="Lu D."/>
            <person name="Skrede I."/>
            <person name="Drula E."/>
            <person name="Henrissat B."/>
            <person name="Morin E."/>
            <person name="Kohler A."/>
            <person name="Barry K."/>
            <person name="LaButti K."/>
            <person name="Morin E."/>
            <person name="Salamov A."/>
            <person name="Lipzen A."/>
            <person name="Mereny Z."/>
            <person name="Hegedus B."/>
            <person name="Baldrian P."/>
            <person name="Stursova M."/>
            <person name="Weitz H."/>
            <person name="Taylor A."/>
            <person name="Grigoriev I.V."/>
            <person name="Nagy L.G."/>
            <person name="Martin F."/>
            <person name="Kauserud H."/>
        </authorList>
    </citation>
    <scope>NUCLEOTIDE SEQUENCE</scope>
    <source>
        <strain evidence="1">CBHHK200</strain>
    </source>
</reference>
<keyword evidence="2" id="KW-1185">Reference proteome</keyword>
<dbReference type="Proteomes" id="UP001218188">
    <property type="component" value="Unassembled WGS sequence"/>
</dbReference>
<dbReference type="AlphaFoldDB" id="A0AAD6WXI5"/>
<proteinExistence type="predicted"/>
<dbReference type="EMBL" id="JARJCM010000163">
    <property type="protein sequence ID" value="KAJ7024849.1"/>
    <property type="molecule type" value="Genomic_DNA"/>
</dbReference>
<comment type="caution">
    <text evidence="1">The sequence shown here is derived from an EMBL/GenBank/DDBJ whole genome shotgun (WGS) entry which is preliminary data.</text>
</comment>
<sequence length="152" mass="17236">MFGRLAYDKSKPPKRPQLLHFYSSRVYDSLIAPRVESRMKELQTKAKYTGGEVPWPITVQNQVTKECWDEETEVEQAEIMRALDREHEIAVKAWKESRADGPNRTPEEFSASLKSAAHYLQPFVDAIAEHMGMTVSLLMAGPIGAKKGVIEM</sequence>
<accession>A0AAD6WXI5</accession>
<organism evidence="1 2">
    <name type="scientific">Mycena alexandri</name>
    <dbReference type="NCBI Taxonomy" id="1745969"/>
    <lineage>
        <taxon>Eukaryota</taxon>
        <taxon>Fungi</taxon>
        <taxon>Dikarya</taxon>
        <taxon>Basidiomycota</taxon>
        <taxon>Agaricomycotina</taxon>
        <taxon>Agaricomycetes</taxon>
        <taxon>Agaricomycetidae</taxon>
        <taxon>Agaricales</taxon>
        <taxon>Marasmiineae</taxon>
        <taxon>Mycenaceae</taxon>
        <taxon>Mycena</taxon>
    </lineage>
</organism>
<name>A0AAD6WXI5_9AGAR</name>
<gene>
    <name evidence="1" type="ORF">C8F04DRAFT_968533</name>
</gene>
<protein>
    <submittedName>
        <fullName evidence="1">Uncharacterized protein</fullName>
    </submittedName>
</protein>